<keyword evidence="1" id="KW-0472">Membrane</keyword>
<proteinExistence type="predicted"/>
<protein>
    <submittedName>
        <fullName evidence="2">Uncharacterized protein</fullName>
    </submittedName>
</protein>
<evidence type="ECO:0000256" key="1">
    <source>
        <dbReference type="SAM" id="Phobius"/>
    </source>
</evidence>
<dbReference type="RefSeq" id="WP_248972632.1">
    <property type="nucleotide sequence ID" value="NZ_JAKILJ010000014.1"/>
</dbReference>
<keyword evidence="3" id="KW-1185">Reference proteome</keyword>
<evidence type="ECO:0000313" key="2">
    <source>
        <dbReference type="EMBL" id="MCL1105204.1"/>
    </source>
</evidence>
<reference evidence="2" key="1">
    <citation type="submission" date="2022-01" db="EMBL/GenBank/DDBJ databases">
        <title>Whole genome-based taxonomy of the Shewanellaceae.</title>
        <authorList>
            <person name="Martin-Rodriguez A.J."/>
        </authorList>
    </citation>
    <scope>NUCLEOTIDE SEQUENCE</scope>
    <source>
        <strain evidence="2">DSM 23803</strain>
    </source>
</reference>
<dbReference type="Proteomes" id="UP001139408">
    <property type="component" value="Unassembled WGS sequence"/>
</dbReference>
<gene>
    <name evidence="2" type="ORF">L2749_07995</name>
</gene>
<comment type="caution">
    <text evidence="2">The sequence shown here is derived from an EMBL/GenBank/DDBJ whole genome shotgun (WGS) entry which is preliminary data.</text>
</comment>
<sequence length="107" mass="12341">MIKHDLMHYLEPLHIAQSIRKHVDAVYAMVSLFMPAHLGLLFFNHFGYIHLLNLLTLYAVPTGYFYRKKGNVNDHKRSKLCCIAVGYFCRHICGYAGSVITDKERAL</sequence>
<accession>A0A9X2CAJ3</accession>
<organism evidence="2 3">
    <name type="scientific">Shewanella algicola</name>
    <dbReference type="NCBI Taxonomy" id="640633"/>
    <lineage>
        <taxon>Bacteria</taxon>
        <taxon>Pseudomonadati</taxon>
        <taxon>Pseudomonadota</taxon>
        <taxon>Gammaproteobacteria</taxon>
        <taxon>Alteromonadales</taxon>
        <taxon>Shewanellaceae</taxon>
        <taxon>Shewanella</taxon>
    </lineage>
</organism>
<name>A0A9X2CAJ3_9GAMM</name>
<dbReference type="EMBL" id="JAKILJ010000014">
    <property type="protein sequence ID" value="MCL1105204.1"/>
    <property type="molecule type" value="Genomic_DNA"/>
</dbReference>
<keyword evidence="1" id="KW-0812">Transmembrane</keyword>
<dbReference type="AlphaFoldDB" id="A0A9X2CAJ3"/>
<feature type="transmembrane region" description="Helical" evidence="1">
    <location>
        <begin position="49"/>
        <end position="66"/>
    </location>
</feature>
<evidence type="ECO:0000313" key="3">
    <source>
        <dbReference type="Proteomes" id="UP001139408"/>
    </source>
</evidence>
<keyword evidence="1" id="KW-1133">Transmembrane helix</keyword>